<evidence type="ECO:0000313" key="2">
    <source>
        <dbReference type="Proteomes" id="UP000001798"/>
    </source>
</evidence>
<dbReference type="AlphaFoldDB" id="A0A384JPQ8"/>
<dbReference type="EMBL" id="CP009812">
    <property type="protein sequence ID" value="ATZ52524.1"/>
    <property type="molecule type" value="Genomic_DNA"/>
</dbReference>
<sequence>MCMGIICSCMPSLAKFTSHYFPNFSIVESVLSLKLFARLTTHSKSNIRSFSIVNARKRLGSESDENLRKKASANGREREVEMGEDTLFEIEMGDLGRGQNQVKIISGNMNGRTDVKLAVCSKPVQVVQFSLGPCETGWVDSPLIMLSVRCFLALKKGNLKDSTGLFSDFKSQMHKQVFSPKILAGPTPDFEWSSTSSGQGKIIL</sequence>
<dbReference type="RefSeq" id="XP_024550255.1">
    <property type="nucleotide sequence ID" value="XM_024694463.1"/>
</dbReference>
<name>A0A384JPQ8_BOTFB</name>
<evidence type="ECO:0000313" key="1">
    <source>
        <dbReference type="EMBL" id="ATZ52523.1"/>
    </source>
</evidence>
<gene>
    <name evidence="1" type="ORF">BCIN_08g02180</name>
</gene>
<accession>A0A384JPQ8</accession>
<dbReference type="RefSeq" id="XP_024550253.1">
    <property type="nucleotide sequence ID" value="XM_024694465.1"/>
</dbReference>
<dbReference type="GeneID" id="36394392"/>
<reference evidence="1 2" key="1">
    <citation type="journal article" date="2011" name="PLoS Genet.">
        <title>Genomic analysis of the necrotrophic fungal pathogens Sclerotinia sclerotiorum and Botrytis cinerea.</title>
        <authorList>
            <person name="Amselem J."/>
            <person name="Cuomo C.A."/>
            <person name="van Kan J.A."/>
            <person name="Viaud M."/>
            <person name="Benito E.P."/>
            <person name="Couloux A."/>
            <person name="Coutinho P.M."/>
            <person name="de Vries R.P."/>
            <person name="Dyer P.S."/>
            <person name="Fillinger S."/>
            <person name="Fournier E."/>
            <person name="Gout L."/>
            <person name="Hahn M."/>
            <person name="Kohn L."/>
            <person name="Lapalu N."/>
            <person name="Plummer K.M."/>
            <person name="Pradier J.M."/>
            <person name="Quevillon E."/>
            <person name="Sharon A."/>
            <person name="Simon A."/>
            <person name="ten Have A."/>
            <person name="Tudzynski B."/>
            <person name="Tudzynski P."/>
            <person name="Wincker P."/>
            <person name="Andrew M."/>
            <person name="Anthouard V."/>
            <person name="Beever R.E."/>
            <person name="Beffa R."/>
            <person name="Benoit I."/>
            <person name="Bouzid O."/>
            <person name="Brault B."/>
            <person name="Chen Z."/>
            <person name="Choquer M."/>
            <person name="Collemare J."/>
            <person name="Cotton P."/>
            <person name="Danchin E.G."/>
            <person name="Da Silva C."/>
            <person name="Gautier A."/>
            <person name="Giraud C."/>
            <person name="Giraud T."/>
            <person name="Gonzalez C."/>
            <person name="Grossetete S."/>
            <person name="Guldener U."/>
            <person name="Henrissat B."/>
            <person name="Howlett B.J."/>
            <person name="Kodira C."/>
            <person name="Kretschmer M."/>
            <person name="Lappartient A."/>
            <person name="Leroch M."/>
            <person name="Levis C."/>
            <person name="Mauceli E."/>
            <person name="Neuveglise C."/>
            <person name="Oeser B."/>
            <person name="Pearson M."/>
            <person name="Poulain J."/>
            <person name="Poussereau N."/>
            <person name="Quesneville H."/>
            <person name="Rascle C."/>
            <person name="Schumacher J."/>
            <person name="Segurens B."/>
            <person name="Sexton A."/>
            <person name="Silva E."/>
            <person name="Sirven C."/>
            <person name="Soanes D.M."/>
            <person name="Talbot N.J."/>
            <person name="Templeton M."/>
            <person name="Yandava C."/>
            <person name="Yarden O."/>
            <person name="Zeng Q."/>
            <person name="Rollins J.A."/>
            <person name="Lebrun M.H."/>
            <person name="Dickman M."/>
        </authorList>
    </citation>
    <scope>NUCLEOTIDE SEQUENCE [LARGE SCALE GENOMIC DNA]</scope>
    <source>
        <strain evidence="1 2">B05.10</strain>
    </source>
</reference>
<reference evidence="1 2" key="2">
    <citation type="journal article" date="2012" name="Eukaryot. Cell">
        <title>Genome update of Botrytis cinerea strains B05.10 and T4.</title>
        <authorList>
            <person name="Staats M."/>
            <person name="van Kan J.A."/>
        </authorList>
    </citation>
    <scope>NUCLEOTIDE SEQUENCE [LARGE SCALE GENOMIC DNA]</scope>
    <source>
        <strain evidence="1 2">B05.10</strain>
    </source>
</reference>
<dbReference type="KEGG" id="bfu:BCIN_08g02180"/>
<dbReference type="RefSeq" id="XP_024550254.1">
    <property type="nucleotide sequence ID" value="XM_024694464.1"/>
</dbReference>
<proteinExistence type="predicted"/>
<organism evidence="1 2">
    <name type="scientific">Botryotinia fuckeliana (strain B05.10)</name>
    <name type="common">Noble rot fungus</name>
    <name type="synonym">Botrytis cinerea</name>
    <dbReference type="NCBI Taxonomy" id="332648"/>
    <lineage>
        <taxon>Eukaryota</taxon>
        <taxon>Fungi</taxon>
        <taxon>Dikarya</taxon>
        <taxon>Ascomycota</taxon>
        <taxon>Pezizomycotina</taxon>
        <taxon>Leotiomycetes</taxon>
        <taxon>Helotiales</taxon>
        <taxon>Sclerotiniaceae</taxon>
        <taxon>Botrytis</taxon>
    </lineage>
</organism>
<protein>
    <submittedName>
        <fullName evidence="1">Uncharacterized protein</fullName>
    </submittedName>
</protein>
<dbReference type="EMBL" id="CP009812">
    <property type="protein sequence ID" value="ATZ52522.1"/>
    <property type="molecule type" value="Genomic_DNA"/>
</dbReference>
<reference evidence="1 2" key="3">
    <citation type="journal article" date="2017" name="Mol. Plant Pathol.">
        <title>A gapless genome sequence of the fungus Botrytis cinerea.</title>
        <authorList>
            <person name="Van Kan J.A."/>
            <person name="Stassen J.H."/>
            <person name="Mosbach A."/>
            <person name="Van Der Lee T.A."/>
            <person name="Faino L."/>
            <person name="Farmer A.D."/>
            <person name="Papasotiriou D.G."/>
            <person name="Zhou S."/>
            <person name="Seidl M.F."/>
            <person name="Cottam E."/>
            <person name="Edel D."/>
            <person name="Hahn M."/>
            <person name="Schwartz D.C."/>
            <person name="Dietrich R.A."/>
            <person name="Widdison S."/>
            <person name="Scalliet G."/>
        </authorList>
    </citation>
    <scope>NUCLEOTIDE SEQUENCE [LARGE SCALE GENOMIC DNA]</scope>
    <source>
        <strain evidence="1 2">B05.10</strain>
    </source>
</reference>
<keyword evidence="2" id="KW-1185">Reference proteome</keyword>
<dbReference type="Proteomes" id="UP000001798">
    <property type="component" value="Chromosome 8"/>
</dbReference>
<dbReference type="EMBL" id="CP009812">
    <property type="protein sequence ID" value="ATZ52523.1"/>
    <property type="molecule type" value="Genomic_DNA"/>
</dbReference>
<dbReference type="VEuPathDB" id="FungiDB:Bcin08g02180"/>
<reference evidence="1" key="4">
    <citation type="submission" date="2017-12" db="EMBL/GenBank/DDBJ databases">
        <authorList>
            <person name="van Kan J."/>
        </authorList>
    </citation>
    <scope>NUCLEOTIDE SEQUENCE</scope>
    <source>
        <strain evidence="1">B05.10</strain>
    </source>
</reference>